<dbReference type="PRINTS" id="PR01415">
    <property type="entry name" value="ANKYRIN"/>
</dbReference>
<dbReference type="InterPro" id="IPR036770">
    <property type="entry name" value="Ankyrin_rpt-contain_sf"/>
</dbReference>
<evidence type="ECO:0008006" key="4">
    <source>
        <dbReference type="Google" id="ProtNLM"/>
    </source>
</evidence>
<organism evidence="2 3">
    <name type="scientific">Thraustotheca clavata</name>
    <dbReference type="NCBI Taxonomy" id="74557"/>
    <lineage>
        <taxon>Eukaryota</taxon>
        <taxon>Sar</taxon>
        <taxon>Stramenopiles</taxon>
        <taxon>Oomycota</taxon>
        <taxon>Saprolegniomycetes</taxon>
        <taxon>Saprolegniales</taxon>
        <taxon>Achlyaceae</taxon>
        <taxon>Thraustotheca</taxon>
    </lineage>
</organism>
<dbReference type="InterPro" id="IPR002110">
    <property type="entry name" value="Ankyrin_rpt"/>
</dbReference>
<feature type="non-terminal residue" evidence="2">
    <location>
        <position position="1"/>
    </location>
</feature>
<reference evidence="2 3" key="1">
    <citation type="journal article" date="2014" name="Genome Biol. Evol.">
        <title>The secreted proteins of Achlya hypogyna and Thraustotheca clavata identify the ancestral oomycete secretome and reveal gene acquisitions by horizontal gene transfer.</title>
        <authorList>
            <person name="Misner I."/>
            <person name="Blouin N."/>
            <person name="Leonard G."/>
            <person name="Richards T.A."/>
            <person name="Lane C.E."/>
        </authorList>
    </citation>
    <scope>NUCLEOTIDE SEQUENCE [LARGE SCALE GENOMIC DNA]</scope>
    <source>
        <strain evidence="2 3">ATCC 34112</strain>
    </source>
</reference>
<dbReference type="SMART" id="SM00248">
    <property type="entry name" value="ANK"/>
    <property type="match status" value="1"/>
</dbReference>
<gene>
    <name evidence="2" type="ORF">THRCLA_23209</name>
</gene>
<dbReference type="Proteomes" id="UP000243217">
    <property type="component" value="Unassembled WGS sequence"/>
</dbReference>
<accession>A0A1V9Y9N1</accession>
<evidence type="ECO:0000313" key="3">
    <source>
        <dbReference type="Proteomes" id="UP000243217"/>
    </source>
</evidence>
<dbReference type="Gene3D" id="1.25.40.20">
    <property type="entry name" value="Ankyrin repeat-containing domain"/>
    <property type="match status" value="2"/>
</dbReference>
<dbReference type="PANTHER" id="PTHR22677:SF4">
    <property type="entry name" value="USHER SYNDROME TYPE-1G PROTEIN-LIKE PROTEIN"/>
    <property type="match status" value="1"/>
</dbReference>
<dbReference type="AlphaFoldDB" id="A0A1V9Y9N1"/>
<dbReference type="OrthoDB" id="46760at2759"/>
<dbReference type="PROSITE" id="PS50297">
    <property type="entry name" value="ANK_REP_REGION"/>
    <property type="match status" value="1"/>
</dbReference>
<sequence length="99" mass="10745">PRAIEGHKEVLPLFISHGANVHQETLINTTPLHLAAANGRKDVYKKTPLHYAAEEGHKDVVSLLLSHGANIHQEDARDVVSLVTSYGAMFCSAISNKHG</sequence>
<evidence type="ECO:0000256" key="1">
    <source>
        <dbReference type="PROSITE-ProRule" id="PRU00023"/>
    </source>
</evidence>
<protein>
    <recommendedName>
        <fullName evidence="4">Ankyrin</fullName>
    </recommendedName>
</protein>
<dbReference type="Pfam" id="PF12796">
    <property type="entry name" value="Ank_2"/>
    <property type="match status" value="1"/>
</dbReference>
<keyword evidence="3" id="KW-1185">Reference proteome</keyword>
<name>A0A1V9Y9N1_9STRA</name>
<comment type="caution">
    <text evidence="2">The sequence shown here is derived from an EMBL/GenBank/DDBJ whole genome shotgun (WGS) entry which is preliminary data.</text>
</comment>
<dbReference type="STRING" id="74557.A0A1V9Y9N1"/>
<dbReference type="PANTHER" id="PTHR22677">
    <property type="entry name" value="ANKYRIN REPEAT DOMAIN-CONTAINING PROTEIN 60"/>
    <property type="match status" value="1"/>
</dbReference>
<keyword evidence="1" id="KW-0040">ANK repeat</keyword>
<dbReference type="PROSITE" id="PS50088">
    <property type="entry name" value="ANK_REPEAT"/>
    <property type="match status" value="1"/>
</dbReference>
<evidence type="ECO:0000313" key="2">
    <source>
        <dbReference type="EMBL" id="OQR82423.1"/>
    </source>
</evidence>
<dbReference type="InterPro" id="IPR039323">
    <property type="entry name" value="ANKRD_45/46/60"/>
</dbReference>
<feature type="non-terminal residue" evidence="2">
    <location>
        <position position="99"/>
    </location>
</feature>
<feature type="repeat" description="ANK" evidence="1">
    <location>
        <begin position="44"/>
        <end position="76"/>
    </location>
</feature>
<dbReference type="EMBL" id="JNBS01004708">
    <property type="protein sequence ID" value="OQR82423.1"/>
    <property type="molecule type" value="Genomic_DNA"/>
</dbReference>
<proteinExistence type="predicted"/>
<dbReference type="SUPFAM" id="SSF48403">
    <property type="entry name" value="Ankyrin repeat"/>
    <property type="match status" value="1"/>
</dbReference>